<keyword evidence="4" id="KW-0732">Signal</keyword>
<dbReference type="RefSeq" id="WP_015927281.1">
    <property type="nucleotide sequence ID" value="NC_011894.1"/>
</dbReference>
<comment type="similarity">
    <text evidence="2">Belongs to the bacterial solute-binding protein 1 family.</text>
</comment>
<sequence>MAVSMRRRSFLGGLAVSGVIGAGHLDVFARAWAETAEWKPEPNASLSLLRWKRFVPSEDEAFMRLVDAFIKATGVRISVTNESYDDIQPKASVAANTGQGPDLVWGLYSFPALFPSKCLPVDDVAASLERKYGPWLPAAAAYGRIKGRWLAIPVAFTGSGINYRISSLKKAGFSSFPANTEEFLELCKGLKRNNTPAGMALGHATGDANSWLHWALWAHGGGLVDRNEKIVINSPETTKSLEYVKALYETFIPGTVSWNDSSNNKAFLAGDLHLTVNGVSIYATAKTDNPRIAEDMDHAPLPIGPAGKPTEFTLAFPILAYTYTKAPNACKAFMAFMMDAANYCPWLNDAQGYLVEPLSAYPANPVWAKDPKLGAIAGGVKRSLAAGGSAPVSERIAAALAEFIVVDMYAGYCTGREDVRGAMRMAERSAQRIFRNA</sequence>
<evidence type="ECO:0000256" key="4">
    <source>
        <dbReference type="ARBA" id="ARBA00022729"/>
    </source>
</evidence>
<proteinExistence type="inferred from homology"/>
<evidence type="ECO:0000313" key="7">
    <source>
        <dbReference type="Proteomes" id="UP000008207"/>
    </source>
</evidence>
<keyword evidence="7" id="KW-1185">Reference proteome</keyword>
<evidence type="ECO:0000256" key="2">
    <source>
        <dbReference type="ARBA" id="ARBA00008520"/>
    </source>
</evidence>
<evidence type="ECO:0000313" key="6">
    <source>
        <dbReference type="EMBL" id="ACL55571.1"/>
    </source>
</evidence>
<comment type="subcellular location">
    <subcellularLocation>
        <location evidence="1">Periplasm</location>
    </subcellularLocation>
</comment>
<dbReference type="OrthoDB" id="9795569at2"/>
<dbReference type="SUPFAM" id="SSF53850">
    <property type="entry name" value="Periplasmic binding protein-like II"/>
    <property type="match status" value="1"/>
</dbReference>
<evidence type="ECO:0000256" key="5">
    <source>
        <dbReference type="ARBA" id="ARBA00022764"/>
    </source>
</evidence>
<dbReference type="eggNOG" id="COG1653">
    <property type="taxonomic scope" value="Bacteria"/>
</dbReference>
<accession>B8ICI3</accession>
<dbReference type="Proteomes" id="UP000008207">
    <property type="component" value="Chromosome"/>
</dbReference>
<dbReference type="GO" id="GO:0042597">
    <property type="term" value="C:periplasmic space"/>
    <property type="evidence" value="ECO:0007669"/>
    <property type="project" value="UniProtKB-SubCell"/>
</dbReference>
<dbReference type="AlphaFoldDB" id="B8ICI3"/>
<keyword evidence="3" id="KW-0813">Transport</keyword>
<dbReference type="EMBL" id="CP001349">
    <property type="protein sequence ID" value="ACL55571.1"/>
    <property type="molecule type" value="Genomic_DNA"/>
</dbReference>
<evidence type="ECO:0000256" key="3">
    <source>
        <dbReference type="ARBA" id="ARBA00022448"/>
    </source>
</evidence>
<dbReference type="STRING" id="460265.Mnod_0531"/>
<protein>
    <submittedName>
        <fullName evidence="6">Extracellular solute-binding protein family 1</fullName>
    </submittedName>
</protein>
<dbReference type="HOGENOM" id="CLU_031285_13_2_5"/>
<dbReference type="Gene3D" id="3.40.190.10">
    <property type="entry name" value="Periplasmic binding protein-like II"/>
    <property type="match status" value="1"/>
</dbReference>
<reference evidence="6 7" key="1">
    <citation type="submission" date="2009-01" db="EMBL/GenBank/DDBJ databases">
        <title>Complete sequence of chromosome of Methylobacterium nodulans ORS 2060.</title>
        <authorList>
            <consortium name="US DOE Joint Genome Institute"/>
            <person name="Lucas S."/>
            <person name="Copeland A."/>
            <person name="Lapidus A."/>
            <person name="Glavina del Rio T."/>
            <person name="Dalin E."/>
            <person name="Tice H."/>
            <person name="Bruce D."/>
            <person name="Goodwin L."/>
            <person name="Pitluck S."/>
            <person name="Sims D."/>
            <person name="Brettin T."/>
            <person name="Detter J.C."/>
            <person name="Han C."/>
            <person name="Larimer F."/>
            <person name="Land M."/>
            <person name="Hauser L."/>
            <person name="Kyrpides N."/>
            <person name="Ivanova N."/>
            <person name="Marx C.J."/>
            <person name="Richardson P."/>
        </authorList>
    </citation>
    <scope>NUCLEOTIDE SEQUENCE [LARGE SCALE GENOMIC DNA]</scope>
    <source>
        <strain evidence="7">LMG 21967 / CNCM I-2342 / ORS 2060</strain>
    </source>
</reference>
<dbReference type="InterPro" id="IPR006059">
    <property type="entry name" value="SBP"/>
</dbReference>
<dbReference type="KEGG" id="mno:Mnod_0531"/>
<dbReference type="PROSITE" id="PS51318">
    <property type="entry name" value="TAT"/>
    <property type="match status" value="1"/>
</dbReference>
<dbReference type="InterPro" id="IPR050490">
    <property type="entry name" value="Bact_solute-bd_prot1"/>
</dbReference>
<keyword evidence="5" id="KW-0574">Periplasm</keyword>
<organism evidence="6 7">
    <name type="scientific">Methylobacterium nodulans (strain LMG 21967 / CNCM I-2342 / ORS 2060)</name>
    <dbReference type="NCBI Taxonomy" id="460265"/>
    <lineage>
        <taxon>Bacteria</taxon>
        <taxon>Pseudomonadati</taxon>
        <taxon>Pseudomonadota</taxon>
        <taxon>Alphaproteobacteria</taxon>
        <taxon>Hyphomicrobiales</taxon>
        <taxon>Methylobacteriaceae</taxon>
        <taxon>Methylobacterium</taxon>
    </lineage>
</organism>
<dbReference type="PANTHER" id="PTHR43649:SF34">
    <property type="entry name" value="ABC TRANSPORTER PERIPLASMIC-BINDING PROTEIN YCJN-RELATED"/>
    <property type="match status" value="1"/>
</dbReference>
<dbReference type="PANTHER" id="PTHR43649">
    <property type="entry name" value="ARABINOSE-BINDING PROTEIN-RELATED"/>
    <property type="match status" value="1"/>
</dbReference>
<name>B8ICI3_METNO</name>
<dbReference type="Pfam" id="PF13416">
    <property type="entry name" value="SBP_bac_8"/>
    <property type="match status" value="1"/>
</dbReference>
<gene>
    <name evidence="6" type="ordered locus">Mnod_0531</name>
</gene>
<evidence type="ECO:0000256" key="1">
    <source>
        <dbReference type="ARBA" id="ARBA00004418"/>
    </source>
</evidence>
<dbReference type="InterPro" id="IPR006311">
    <property type="entry name" value="TAT_signal"/>
</dbReference>